<dbReference type="GO" id="GO:0009423">
    <property type="term" value="P:chorismate biosynthetic process"/>
    <property type="evidence" value="ECO:0007669"/>
    <property type="project" value="UniProtKB-UniRule"/>
</dbReference>
<dbReference type="HAMAP" id="MF_00214">
    <property type="entry name" value="AroD"/>
    <property type="match status" value="1"/>
</dbReference>
<organism evidence="6 7">
    <name type="scientific">Clostridium butyricum</name>
    <dbReference type="NCBI Taxonomy" id="1492"/>
    <lineage>
        <taxon>Bacteria</taxon>
        <taxon>Bacillati</taxon>
        <taxon>Bacillota</taxon>
        <taxon>Clostridia</taxon>
        <taxon>Eubacteriales</taxon>
        <taxon>Clostridiaceae</taxon>
        <taxon>Clostridium</taxon>
    </lineage>
</organism>
<evidence type="ECO:0000256" key="4">
    <source>
        <dbReference type="ARBA" id="ARBA00023270"/>
    </source>
</evidence>
<evidence type="ECO:0000313" key="7">
    <source>
        <dbReference type="Proteomes" id="UP000238081"/>
    </source>
</evidence>
<protein>
    <recommendedName>
        <fullName evidence="5">3-dehydroquinate dehydratase</fullName>
        <shortName evidence="5">3-dehydroquinase</shortName>
        <ecNumber evidence="5">4.2.1.10</ecNumber>
    </recommendedName>
    <alternativeName>
        <fullName evidence="5">Type I DHQase</fullName>
    </alternativeName>
    <alternativeName>
        <fullName evidence="5">Type I dehydroquinase</fullName>
        <shortName evidence="5">DHQ1</shortName>
    </alternativeName>
</protein>
<proteinExistence type="inferred from homology"/>
<dbReference type="AlphaFoldDB" id="A0A2S7F4Z5"/>
<keyword evidence="5" id="KW-0028">Amino-acid biosynthesis</keyword>
<feature type="binding site" evidence="5">
    <location>
        <position position="233"/>
    </location>
    <ligand>
        <name>3-dehydroquinate</name>
        <dbReference type="ChEBI" id="CHEBI:32364"/>
    </ligand>
</feature>
<dbReference type="Proteomes" id="UP000238081">
    <property type="component" value="Unassembled WGS sequence"/>
</dbReference>
<accession>A0A2S7F4Z5</accession>
<dbReference type="InterPro" id="IPR013785">
    <property type="entry name" value="Aldolase_TIM"/>
</dbReference>
<keyword evidence="3 5" id="KW-0456">Lyase</keyword>
<dbReference type="GO" id="GO:0046279">
    <property type="term" value="P:3,4-dihydroxybenzoate biosynthetic process"/>
    <property type="evidence" value="ECO:0007669"/>
    <property type="project" value="UniProtKB-ARBA"/>
</dbReference>
<keyword evidence="4 5" id="KW-0704">Schiff base</keyword>
<dbReference type="EC" id="4.2.1.10" evidence="5"/>
<dbReference type="RefSeq" id="WP_002579155.1">
    <property type="nucleotide sequence ID" value="NZ_CABIVR010000009.1"/>
</dbReference>
<name>A0A2S7F4Z5_CLOBU</name>
<comment type="function">
    <text evidence="5">Involved in the third step of the chorismate pathway, which leads to the biosynthesis of aromatic amino acids. Catalyzes the cis-dehydration of 3-dehydroquinate (DHQ) and introduces the first double bond of the aromatic ring to yield 3-dehydroshikimate.</text>
</comment>
<comment type="pathway">
    <text evidence="5">Metabolic intermediate biosynthesis; chorismate biosynthesis; chorismate from D-erythrose 4-phosphate and phosphoenolpyruvate: step 3/7.</text>
</comment>
<gene>
    <name evidence="5" type="primary">aroD</name>
    <name evidence="6" type="ORF">AWN73_06510</name>
</gene>
<comment type="similarity">
    <text evidence="5">Belongs to the type-I 3-dehydroquinase family.</text>
</comment>
<comment type="catalytic activity">
    <reaction evidence="1 5">
        <text>3-dehydroquinate = 3-dehydroshikimate + H2O</text>
        <dbReference type="Rhea" id="RHEA:21096"/>
        <dbReference type="ChEBI" id="CHEBI:15377"/>
        <dbReference type="ChEBI" id="CHEBI:16630"/>
        <dbReference type="ChEBI" id="CHEBI:32364"/>
        <dbReference type="EC" id="4.2.1.10"/>
    </reaction>
</comment>
<dbReference type="InterPro" id="IPR001381">
    <property type="entry name" value="DHquinase_I"/>
</dbReference>
<dbReference type="UniPathway" id="UPA00053">
    <property type="reaction ID" value="UER00086"/>
</dbReference>
<dbReference type="CDD" id="cd00502">
    <property type="entry name" value="DHQase_I"/>
    <property type="match status" value="1"/>
</dbReference>
<dbReference type="GO" id="GO:0008652">
    <property type="term" value="P:amino acid biosynthetic process"/>
    <property type="evidence" value="ECO:0007669"/>
    <property type="project" value="UniProtKB-KW"/>
</dbReference>
<dbReference type="NCBIfam" id="TIGR01093">
    <property type="entry name" value="aroD"/>
    <property type="match status" value="1"/>
</dbReference>
<feature type="binding site" evidence="5">
    <location>
        <position position="237"/>
    </location>
    <ligand>
        <name>3-dehydroquinate</name>
        <dbReference type="ChEBI" id="CHEBI:32364"/>
    </ligand>
</feature>
<dbReference type="FunFam" id="3.20.20.70:FF:000047">
    <property type="entry name" value="3-dehydroquinate dehydratase"/>
    <property type="match status" value="1"/>
</dbReference>
<dbReference type="GO" id="GO:0003855">
    <property type="term" value="F:3-dehydroquinate dehydratase activity"/>
    <property type="evidence" value="ECO:0007669"/>
    <property type="project" value="UniProtKB-UniRule"/>
</dbReference>
<feature type="binding site" evidence="5">
    <location>
        <position position="83"/>
    </location>
    <ligand>
        <name>3-dehydroquinate</name>
        <dbReference type="ChEBI" id="CHEBI:32364"/>
    </ligand>
</feature>
<dbReference type="PROSITE" id="PS01028">
    <property type="entry name" value="DEHYDROQUINASE_I"/>
    <property type="match status" value="1"/>
</dbReference>
<comment type="subunit">
    <text evidence="5">Homodimer.</text>
</comment>
<evidence type="ECO:0000256" key="1">
    <source>
        <dbReference type="ARBA" id="ARBA00001864"/>
    </source>
</evidence>
<dbReference type="InterPro" id="IPR050146">
    <property type="entry name" value="Type-I_3-dehydroquinase"/>
</dbReference>
<feature type="active site" description="Proton donor/acceptor" evidence="5">
    <location>
        <position position="144"/>
    </location>
</feature>
<evidence type="ECO:0000256" key="3">
    <source>
        <dbReference type="ARBA" id="ARBA00023239"/>
    </source>
</evidence>
<comment type="caution">
    <text evidence="5">Lacks conserved residue(s) required for the propagation of feature annotation.</text>
</comment>
<evidence type="ECO:0000256" key="5">
    <source>
        <dbReference type="HAMAP-Rule" id="MF_00214"/>
    </source>
</evidence>
<evidence type="ECO:0000313" key="6">
    <source>
        <dbReference type="EMBL" id="PPV11953.1"/>
    </source>
</evidence>
<dbReference type="PANTHER" id="PTHR43699:SF1">
    <property type="entry name" value="3-DEHYDROQUINATE DEHYDRATASE"/>
    <property type="match status" value="1"/>
</dbReference>
<sequence length="254" mass="28082">MSNIVEVRNVKIGEGIPKITVPVVGTNNVELIEEVKGLKGIKLDIVEWRVDFYENVEDIEKVKEILGEIRKVLADTPILFTFRTKKEGGEREVPVEYYVKLNCEIAKTKQVDLVDVELFTGDNYVSEVVETAHANGVKVVMSNHDFFKTPAKEEIVSRLTKMTELKADLPKIAVMPQSEADVLTLLCATNEMKQKYADQPIITMSMAGMGVISRLAGECFGSVLTFGAAKKASAPGQIAVEDLNTVLQILHKSI</sequence>
<feature type="binding site" evidence="5">
    <location>
        <begin position="47"/>
        <end position="49"/>
    </location>
    <ligand>
        <name>3-dehydroquinate</name>
        <dbReference type="ChEBI" id="CHEBI:32364"/>
    </ligand>
</feature>
<dbReference type="Pfam" id="PF01487">
    <property type="entry name" value="DHquinase_I"/>
    <property type="match status" value="1"/>
</dbReference>
<dbReference type="EMBL" id="LRDH01000173">
    <property type="protein sequence ID" value="PPV11953.1"/>
    <property type="molecule type" value="Genomic_DNA"/>
</dbReference>
<dbReference type="SUPFAM" id="SSF51569">
    <property type="entry name" value="Aldolase"/>
    <property type="match status" value="1"/>
</dbReference>
<reference evidence="6 7" key="1">
    <citation type="submission" date="2016-01" db="EMBL/GenBank/DDBJ databases">
        <title>Characterization of the Clostridium difficile lineages that are prevalent in Hong Kong and China.</title>
        <authorList>
            <person name="Kwok J.S.-L."/>
            <person name="Lam W.-Y."/>
            <person name="Ip M."/>
            <person name="Chan T.-F."/>
            <person name="Hawkey P.M."/>
            <person name="Tsui S.K.-W."/>
        </authorList>
    </citation>
    <scope>NUCLEOTIDE SEQUENCE [LARGE SCALE GENOMIC DNA]</scope>
    <source>
        <strain evidence="6 7">300064</strain>
    </source>
</reference>
<comment type="caution">
    <text evidence="6">The sequence shown here is derived from an EMBL/GenBank/DDBJ whole genome shotgun (WGS) entry which is preliminary data.</text>
</comment>
<keyword evidence="2 5" id="KW-0057">Aromatic amino acid biosynthesis</keyword>
<dbReference type="InterPro" id="IPR018508">
    <property type="entry name" value="3-dehydroquinate_DH_AS"/>
</dbReference>
<dbReference type="GO" id="GO:0009073">
    <property type="term" value="P:aromatic amino acid family biosynthetic process"/>
    <property type="evidence" value="ECO:0007669"/>
    <property type="project" value="UniProtKB-KW"/>
</dbReference>
<dbReference type="Gene3D" id="3.20.20.70">
    <property type="entry name" value="Aldolase class I"/>
    <property type="match status" value="1"/>
</dbReference>
<feature type="active site" description="Schiff-base intermediate with substrate" evidence="5">
    <location>
        <position position="171"/>
    </location>
</feature>
<feature type="binding site" evidence="5">
    <location>
        <position position="214"/>
    </location>
    <ligand>
        <name>3-dehydroquinate</name>
        <dbReference type="ChEBI" id="CHEBI:32364"/>
    </ligand>
</feature>
<evidence type="ECO:0000256" key="2">
    <source>
        <dbReference type="ARBA" id="ARBA00023141"/>
    </source>
</evidence>
<dbReference type="PANTHER" id="PTHR43699">
    <property type="entry name" value="3-DEHYDROQUINATE DEHYDRATASE"/>
    <property type="match status" value="1"/>
</dbReference>